<dbReference type="SUPFAM" id="SSF53098">
    <property type="entry name" value="Ribonuclease H-like"/>
    <property type="match status" value="1"/>
</dbReference>
<dbReference type="InterPro" id="IPR025246">
    <property type="entry name" value="IS30-like_HTH"/>
</dbReference>
<dbReference type="PROSITE" id="PS50994">
    <property type="entry name" value="INTEGRASE"/>
    <property type="match status" value="1"/>
</dbReference>
<dbReference type="GO" id="GO:0015074">
    <property type="term" value="P:DNA integration"/>
    <property type="evidence" value="ECO:0007669"/>
    <property type="project" value="InterPro"/>
</dbReference>
<dbReference type="OrthoDB" id="9803231at2"/>
<gene>
    <name evidence="3" type="primary">tnp</name>
    <name evidence="3" type="ORF">KIN_43740</name>
</gene>
<dbReference type="GO" id="GO:0004803">
    <property type="term" value="F:transposase activity"/>
    <property type="evidence" value="ECO:0007669"/>
    <property type="project" value="TreeGrafter"/>
</dbReference>
<evidence type="ECO:0000256" key="1">
    <source>
        <dbReference type="ARBA" id="ARBA00023172"/>
    </source>
</evidence>
<comment type="caution">
    <text evidence="3">The sequence shown here is derived from an EMBL/GenBank/DDBJ whole genome shotgun (WGS) entry which is preliminary data.</text>
</comment>
<keyword evidence="1" id="KW-0233">DNA recombination</keyword>
<dbReference type="AlphaFoldDB" id="A0A6N6JMY1"/>
<dbReference type="PANTHER" id="PTHR10948:SF23">
    <property type="entry name" value="TRANSPOSASE INSI FOR INSERTION SEQUENCE ELEMENT IS30A-RELATED"/>
    <property type="match status" value="1"/>
</dbReference>
<dbReference type="NCBIfam" id="NF033563">
    <property type="entry name" value="transpos_IS30"/>
    <property type="match status" value="1"/>
</dbReference>
<dbReference type="InterPro" id="IPR001584">
    <property type="entry name" value="Integrase_cat-core"/>
</dbReference>
<dbReference type="GO" id="GO:0003676">
    <property type="term" value="F:nucleic acid binding"/>
    <property type="evidence" value="ECO:0007669"/>
    <property type="project" value="InterPro"/>
</dbReference>
<dbReference type="RefSeq" id="WP_159811131.1">
    <property type="nucleotide sequence ID" value="NZ_BLJE01000010.1"/>
</dbReference>
<reference evidence="3 4" key="1">
    <citation type="submission" date="2019-12" db="EMBL/GenBank/DDBJ databases">
        <title>Litoreibacter badius sp. nov., a novel bacteriochlorophyll a-containing bacterium in the genus Litoreibacter.</title>
        <authorList>
            <person name="Kanamuro M."/>
            <person name="Takabe Y."/>
            <person name="Mori K."/>
            <person name="Takaichi S."/>
            <person name="Hanada S."/>
        </authorList>
    </citation>
    <scope>NUCLEOTIDE SEQUENCE [LARGE SCALE GENOMIC DNA]</scope>
    <source>
        <strain evidence="3 4">K6</strain>
    </source>
</reference>
<protein>
    <submittedName>
        <fullName evidence="3">IS30 family transposase</fullName>
    </submittedName>
</protein>
<dbReference type="GO" id="GO:0006310">
    <property type="term" value="P:DNA recombination"/>
    <property type="evidence" value="ECO:0007669"/>
    <property type="project" value="UniProtKB-KW"/>
</dbReference>
<name>A0A6N6JMY1_9RHOB</name>
<dbReference type="InterPro" id="IPR036397">
    <property type="entry name" value="RNaseH_sf"/>
</dbReference>
<dbReference type="InterPro" id="IPR051917">
    <property type="entry name" value="Transposase-Integrase"/>
</dbReference>
<organism evidence="3 4">
    <name type="scientific">Litoreibacter roseus</name>
    <dbReference type="NCBI Taxonomy" id="2601869"/>
    <lineage>
        <taxon>Bacteria</taxon>
        <taxon>Pseudomonadati</taxon>
        <taxon>Pseudomonadota</taxon>
        <taxon>Alphaproteobacteria</taxon>
        <taxon>Rhodobacterales</taxon>
        <taxon>Roseobacteraceae</taxon>
        <taxon>Litoreibacter</taxon>
    </lineage>
</organism>
<dbReference type="GO" id="GO:0032196">
    <property type="term" value="P:transposition"/>
    <property type="evidence" value="ECO:0007669"/>
    <property type="project" value="TreeGrafter"/>
</dbReference>
<dbReference type="InterPro" id="IPR053392">
    <property type="entry name" value="Transposase_IS30-like"/>
</dbReference>
<dbReference type="Pfam" id="PF13936">
    <property type="entry name" value="HTH_38"/>
    <property type="match status" value="1"/>
</dbReference>
<proteinExistence type="predicted"/>
<evidence type="ECO:0000259" key="2">
    <source>
        <dbReference type="PROSITE" id="PS50994"/>
    </source>
</evidence>
<sequence length="333" mass="39948">MGAVYSQLSITERRKIERWRHAKVPVDEMARVLKRCRSTIFRELKRNHFSDECMPKCDGYYGAAAQLMAADRRARQRKLIKYPKLRSRVIKRIKNGWTPEQIGNRMIHEGAMPRVCQETIYRYIYSKEGQRDDLWWYLPTHRVARRPRRTRRRREPKFHRDVSILFRPDDVAHRRQFGHWEADLMLFKQKLGQTNVTSLVERVSRFTVILKNPNKRTKPVMGKIMEAIRDLPLSARKSITFDRGTEFVGWPHLQAEIGTQTWFCDPSSPWQKGTVENTNRRLRRWLPCKRDIRRCTDHDMKVICDRLNNTPRKCLGWKTPAEVFREKMMEELR</sequence>
<dbReference type="GO" id="GO:0005829">
    <property type="term" value="C:cytosol"/>
    <property type="evidence" value="ECO:0007669"/>
    <property type="project" value="TreeGrafter"/>
</dbReference>
<evidence type="ECO:0000313" key="3">
    <source>
        <dbReference type="EMBL" id="GFE67300.1"/>
    </source>
</evidence>
<keyword evidence="4" id="KW-1185">Reference proteome</keyword>
<dbReference type="EMBL" id="BLJE01000010">
    <property type="protein sequence ID" value="GFE67300.1"/>
    <property type="molecule type" value="Genomic_DNA"/>
</dbReference>
<accession>A0A6N6JMY1</accession>
<feature type="domain" description="Integrase catalytic" evidence="2">
    <location>
        <begin position="164"/>
        <end position="328"/>
    </location>
</feature>
<dbReference type="InterPro" id="IPR012337">
    <property type="entry name" value="RNaseH-like_sf"/>
</dbReference>
<dbReference type="Gene3D" id="3.30.420.10">
    <property type="entry name" value="Ribonuclease H-like superfamily/Ribonuclease H"/>
    <property type="match status" value="1"/>
</dbReference>
<dbReference type="Proteomes" id="UP000436822">
    <property type="component" value="Unassembled WGS sequence"/>
</dbReference>
<evidence type="ECO:0000313" key="4">
    <source>
        <dbReference type="Proteomes" id="UP000436822"/>
    </source>
</evidence>
<dbReference type="PANTHER" id="PTHR10948">
    <property type="entry name" value="TRANSPOSASE"/>
    <property type="match status" value="1"/>
</dbReference>